<dbReference type="Pfam" id="PF04885">
    <property type="entry name" value="Stig1"/>
    <property type="match status" value="1"/>
</dbReference>
<comment type="caution">
    <text evidence="4">The sequence shown here is derived from an EMBL/GenBank/DDBJ whole genome shotgun (WGS) entry which is preliminary data.</text>
</comment>
<evidence type="ECO:0000313" key="5">
    <source>
        <dbReference type="Proteomes" id="UP000593562"/>
    </source>
</evidence>
<gene>
    <name evidence="4" type="ORF">HS088_TW09G00189</name>
</gene>
<dbReference type="Proteomes" id="UP000593562">
    <property type="component" value="Unassembled WGS sequence"/>
</dbReference>
<dbReference type="InParanoid" id="A0A7J7D715"/>
<organism evidence="4 5">
    <name type="scientific">Tripterygium wilfordii</name>
    <name type="common">Thunder God vine</name>
    <dbReference type="NCBI Taxonomy" id="458696"/>
    <lineage>
        <taxon>Eukaryota</taxon>
        <taxon>Viridiplantae</taxon>
        <taxon>Streptophyta</taxon>
        <taxon>Embryophyta</taxon>
        <taxon>Tracheophyta</taxon>
        <taxon>Spermatophyta</taxon>
        <taxon>Magnoliopsida</taxon>
        <taxon>eudicotyledons</taxon>
        <taxon>Gunneridae</taxon>
        <taxon>Pentapetalae</taxon>
        <taxon>rosids</taxon>
        <taxon>fabids</taxon>
        <taxon>Celastrales</taxon>
        <taxon>Celastraceae</taxon>
        <taxon>Tripterygium</taxon>
    </lineage>
</organism>
<evidence type="ECO:0000256" key="2">
    <source>
        <dbReference type="ARBA" id="ARBA00022729"/>
    </source>
</evidence>
<proteinExistence type="inferred from homology"/>
<sequence length="142" mass="15396">MAMKLSSIVLPTLLVILLITFNVITLSAESPTKESMENEALLPAGGRFLASNKPRAVMTCDKYPRVCRGKGSGGPDCCYKQCVNVMSDELNCGKCGNKCKYWEICCQGKCVNPSLDEKHCGKCNNRCSDKGSSCVYGLCSYA</sequence>
<evidence type="ECO:0000313" key="4">
    <source>
        <dbReference type="EMBL" id="KAF5742147.1"/>
    </source>
</evidence>
<protein>
    <recommendedName>
        <fullName evidence="6">Stigma-specific Stig1 family protein</fullName>
    </recommendedName>
</protein>
<dbReference type="PANTHER" id="PTHR33227">
    <property type="entry name" value="STIGMA-SPECIFIC STIG1-LIKE PROTEIN 3"/>
    <property type="match status" value="1"/>
</dbReference>
<dbReference type="PANTHER" id="PTHR33227:SF28">
    <property type="entry name" value="STIGMA-SPECIFIC STIG1-LIKE PROTEIN 1"/>
    <property type="match status" value="1"/>
</dbReference>
<dbReference type="EMBL" id="JAAARO010000009">
    <property type="protein sequence ID" value="KAF5742147.1"/>
    <property type="molecule type" value="Genomic_DNA"/>
</dbReference>
<feature type="signal peptide" evidence="3">
    <location>
        <begin position="1"/>
        <end position="28"/>
    </location>
</feature>
<accession>A0A7J7D715</accession>
<dbReference type="AlphaFoldDB" id="A0A7J7D715"/>
<keyword evidence="2 3" id="KW-0732">Signal</keyword>
<dbReference type="InterPro" id="IPR006969">
    <property type="entry name" value="Stig-like"/>
</dbReference>
<keyword evidence="5" id="KW-1185">Reference proteome</keyword>
<dbReference type="OrthoDB" id="5421723at2759"/>
<feature type="chain" id="PRO_5029713721" description="Stigma-specific Stig1 family protein" evidence="3">
    <location>
        <begin position="29"/>
        <end position="142"/>
    </location>
</feature>
<name>A0A7J7D715_TRIWF</name>
<reference evidence="4 5" key="1">
    <citation type="journal article" date="2020" name="Nat. Commun.">
        <title>Genome of Tripterygium wilfordii and identification of cytochrome P450 involved in triptolide biosynthesis.</title>
        <authorList>
            <person name="Tu L."/>
            <person name="Su P."/>
            <person name="Zhang Z."/>
            <person name="Gao L."/>
            <person name="Wang J."/>
            <person name="Hu T."/>
            <person name="Zhou J."/>
            <person name="Zhang Y."/>
            <person name="Zhao Y."/>
            <person name="Liu Y."/>
            <person name="Song Y."/>
            <person name="Tong Y."/>
            <person name="Lu Y."/>
            <person name="Yang J."/>
            <person name="Xu C."/>
            <person name="Jia M."/>
            <person name="Peters R.J."/>
            <person name="Huang L."/>
            <person name="Gao W."/>
        </authorList>
    </citation>
    <scope>NUCLEOTIDE SEQUENCE [LARGE SCALE GENOMIC DNA]</scope>
    <source>
        <strain evidence="5">cv. XIE 37</strain>
        <tissue evidence="4">Leaf</tissue>
    </source>
</reference>
<evidence type="ECO:0000256" key="3">
    <source>
        <dbReference type="SAM" id="SignalP"/>
    </source>
</evidence>
<comment type="similarity">
    <text evidence="1">Belongs to the STIG1 family.</text>
</comment>
<evidence type="ECO:0008006" key="6">
    <source>
        <dbReference type="Google" id="ProtNLM"/>
    </source>
</evidence>
<evidence type="ECO:0000256" key="1">
    <source>
        <dbReference type="ARBA" id="ARBA00006010"/>
    </source>
</evidence>